<evidence type="ECO:0000313" key="2">
    <source>
        <dbReference type="Proteomes" id="UP000694892"/>
    </source>
</evidence>
<gene>
    <name evidence="1" type="ORF">XELAEV_18042539mg</name>
</gene>
<dbReference type="AlphaFoldDB" id="A0A974C4F1"/>
<evidence type="ECO:0000313" key="1">
    <source>
        <dbReference type="EMBL" id="OCT66281.1"/>
    </source>
</evidence>
<sequence>MDFLRFFIIVKQLYYMLNSTAIQMGLLERRVKKLSVQATSSHFCAPAAPLKCEKSTEGRGGLSPIYWMNVRSFLCERKINKDFYCNSCNKNTSL</sequence>
<dbReference type="EMBL" id="CM004481">
    <property type="protein sequence ID" value="OCT66281.1"/>
    <property type="molecule type" value="Genomic_DNA"/>
</dbReference>
<reference evidence="2" key="1">
    <citation type="journal article" date="2016" name="Nature">
        <title>Genome evolution in the allotetraploid frog Xenopus laevis.</title>
        <authorList>
            <person name="Session A.M."/>
            <person name="Uno Y."/>
            <person name="Kwon T."/>
            <person name="Chapman J.A."/>
            <person name="Toyoda A."/>
            <person name="Takahashi S."/>
            <person name="Fukui A."/>
            <person name="Hikosaka A."/>
            <person name="Suzuki A."/>
            <person name="Kondo M."/>
            <person name="van Heeringen S.J."/>
            <person name="Quigley I."/>
            <person name="Heinz S."/>
            <person name="Ogino H."/>
            <person name="Ochi H."/>
            <person name="Hellsten U."/>
            <person name="Lyons J.B."/>
            <person name="Simakov O."/>
            <person name="Putnam N."/>
            <person name="Stites J."/>
            <person name="Kuroki Y."/>
            <person name="Tanaka T."/>
            <person name="Michiue T."/>
            <person name="Watanabe M."/>
            <person name="Bogdanovic O."/>
            <person name="Lister R."/>
            <person name="Georgiou G."/>
            <person name="Paranjpe S.S."/>
            <person name="van Kruijsbergen I."/>
            <person name="Shu S."/>
            <person name="Carlson J."/>
            <person name="Kinoshita T."/>
            <person name="Ohta Y."/>
            <person name="Mawaribuchi S."/>
            <person name="Jenkins J."/>
            <person name="Grimwood J."/>
            <person name="Schmutz J."/>
            <person name="Mitros T."/>
            <person name="Mozaffari S.V."/>
            <person name="Suzuki Y."/>
            <person name="Haramoto Y."/>
            <person name="Yamamoto T.S."/>
            <person name="Takagi C."/>
            <person name="Heald R."/>
            <person name="Miller K."/>
            <person name="Haudenschild C."/>
            <person name="Kitzman J."/>
            <person name="Nakayama T."/>
            <person name="Izutsu Y."/>
            <person name="Robert J."/>
            <person name="Fortriede J."/>
            <person name="Burns K."/>
            <person name="Lotay V."/>
            <person name="Karimi K."/>
            <person name="Yasuoka Y."/>
            <person name="Dichmann D.S."/>
            <person name="Flajnik M.F."/>
            <person name="Houston D.W."/>
            <person name="Shendure J."/>
            <person name="DuPasquier L."/>
            <person name="Vize P.D."/>
            <person name="Zorn A.M."/>
            <person name="Ito M."/>
            <person name="Marcotte E.M."/>
            <person name="Wallingford J.B."/>
            <person name="Ito Y."/>
            <person name="Asashima M."/>
            <person name="Ueno N."/>
            <person name="Matsuda Y."/>
            <person name="Veenstra G.J."/>
            <person name="Fujiyama A."/>
            <person name="Harland R.M."/>
            <person name="Taira M."/>
            <person name="Rokhsar D.S."/>
        </authorList>
    </citation>
    <scope>NUCLEOTIDE SEQUENCE [LARGE SCALE GENOMIC DNA]</scope>
    <source>
        <strain evidence="2">J</strain>
    </source>
</reference>
<accession>A0A974C4F1</accession>
<dbReference type="Proteomes" id="UP000694892">
    <property type="component" value="Chromosome 8S"/>
</dbReference>
<organism evidence="1 2">
    <name type="scientific">Xenopus laevis</name>
    <name type="common">African clawed frog</name>
    <dbReference type="NCBI Taxonomy" id="8355"/>
    <lineage>
        <taxon>Eukaryota</taxon>
        <taxon>Metazoa</taxon>
        <taxon>Chordata</taxon>
        <taxon>Craniata</taxon>
        <taxon>Vertebrata</taxon>
        <taxon>Euteleostomi</taxon>
        <taxon>Amphibia</taxon>
        <taxon>Batrachia</taxon>
        <taxon>Anura</taxon>
        <taxon>Pipoidea</taxon>
        <taxon>Pipidae</taxon>
        <taxon>Xenopodinae</taxon>
        <taxon>Xenopus</taxon>
        <taxon>Xenopus</taxon>
    </lineage>
</organism>
<protein>
    <submittedName>
        <fullName evidence="1">Uncharacterized protein</fullName>
    </submittedName>
</protein>
<proteinExistence type="predicted"/>
<name>A0A974C4F1_XENLA</name>